<proteinExistence type="predicted"/>
<dbReference type="SUPFAM" id="SSF81383">
    <property type="entry name" value="F-box domain"/>
    <property type="match status" value="1"/>
</dbReference>
<dbReference type="AlphaFoldDB" id="A0A5A7PLU9"/>
<accession>A0A5A7PLU9</accession>
<dbReference type="GO" id="GO:0031146">
    <property type="term" value="P:SCF-dependent proteasomal ubiquitin-dependent protein catabolic process"/>
    <property type="evidence" value="ECO:0007669"/>
    <property type="project" value="TreeGrafter"/>
</dbReference>
<organism evidence="2 3">
    <name type="scientific">Striga asiatica</name>
    <name type="common">Asiatic witchweed</name>
    <name type="synonym">Buchnera asiatica</name>
    <dbReference type="NCBI Taxonomy" id="4170"/>
    <lineage>
        <taxon>Eukaryota</taxon>
        <taxon>Viridiplantae</taxon>
        <taxon>Streptophyta</taxon>
        <taxon>Embryophyta</taxon>
        <taxon>Tracheophyta</taxon>
        <taxon>Spermatophyta</taxon>
        <taxon>Magnoliopsida</taxon>
        <taxon>eudicotyledons</taxon>
        <taxon>Gunneridae</taxon>
        <taxon>Pentapetalae</taxon>
        <taxon>asterids</taxon>
        <taxon>lamiids</taxon>
        <taxon>Lamiales</taxon>
        <taxon>Orobanchaceae</taxon>
        <taxon>Buchnereae</taxon>
        <taxon>Striga</taxon>
    </lineage>
</organism>
<dbReference type="SMART" id="SM00256">
    <property type="entry name" value="FBOX"/>
    <property type="match status" value="1"/>
</dbReference>
<dbReference type="Pfam" id="PF00646">
    <property type="entry name" value="F-box"/>
    <property type="match status" value="1"/>
</dbReference>
<comment type="caution">
    <text evidence="2">The sequence shown here is derived from an EMBL/GenBank/DDBJ whole genome shotgun (WGS) entry which is preliminary data.</text>
</comment>
<evidence type="ECO:0000313" key="3">
    <source>
        <dbReference type="Proteomes" id="UP000325081"/>
    </source>
</evidence>
<dbReference type="GO" id="GO:0019005">
    <property type="term" value="C:SCF ubiquitin ligase complex"/>
    <property type="evidence" value="ECO:0007669"/>
    <property type="project" value="TreeGrafter"/>
</dbReference>
<dbReference type="OrthoDB" id="550575at2759"/>
<reference evidence="3" key="1">
    <citation type="journal article" date="2019" name="Curr. Biol.">
        <title>Genome Sequence of Striga asiatica Provides Insight into the Evolution of Plant Parasitism.</title>
        <authorList>
            <person name="Yoshida S."/>
            <person name="Kim S."/>
            <person name="Wafula E.K."/>
            <person name="Tanskanen J."/>
            <person name="Kim Y.M."/>
            <person name="Honaas L."/>
            <person name="Yang Z."/>
            <person name="Spallek T."/>
            <person name="Conn C.E."/>
            <person name="Ichihashi Y."/>
            <person name="Cheong K."/>
            <person name="Cui S."/>
            <person name="Der J.P."/>
            <person name="Gundlach H."/>
            <person name="Jiao Y."/>
            <person name="Hori C."/>
            <person name="Ishida J.K."/>
            <person name="Kasahara H."/>
            <person name="Kiba T."/>
            <person name="Kim M.S."/>
            <person name="Koo N."/>
            <person name="Laohavisit A."/>
            <person name="Lee Y.H."/>
            <person name="Lumba S."/>
            <person name="McCourt P."/>
            <person name="Mortimer J.C."/>
            <person name="Mutuku J.M."/>
            <person name="Nomura T."/>
            <person name="Sasaki-Sekimoto Y."/>
            <person name="Seto Y."/>
            <person name="Wang Y."/>
            <person name="Wakatake T."/>
            <person name="Sakakibara H."/>
            <person name="Demura T."/>
            <person name="Yamaguchi S."/>
            <person name="Yoneyama K."/>
            <person name="Manabe R.I."/>
            <person name="Nelson D.C."/>
            <person name="Schulman A.H."/>
            <person name="Timko M.P."/>
            <person name="dePamphilis C.W."/>
            <person name="Choi D."/>
            <person name="Shirasu K."/>
        </authorList>
    </citation>
    <scope>NUCLEOTIDE SEQUENCE [LARGE SCALE GENOMIC DNA]</scope>
    <source>
        <strain evidence="3">cv. UVA1</strain>
    </source>
</reference>
<dbReference type="Proteomes" id="UP000325081">
    <property type="component" value="Unassembled WGS sequence"/>
</dbReference>
<dbReference type="PANTHER" id="PTHR13318:SF105">
    <property type="entry name" value="F-BOX_LRR-REPEAT PROTEIN 3"/>
    <property type="match status" value="1"/>
</dbReference>
<dbReference type="InterPro" id="IPR036047">
    <property type="entry name" value="F-box-like_dom_sf"/>
</dbReference>
<evidence type="ECO:0000259" key="1">
    <source>
        <dbReference type="SMART" id="SM00256"/>
    </source>
</evidence>
<keyword evidence="3" id="KW-1185">Reference proteome</keyword>
<protein>
    <submittedName>
        <fullName evidence="2">F-box/LRR-repeat protein</fullName>
    </submittedName>
</protein>
<feature type="domain" description="F-box" evidence="1">
    <location>
        <begin position="5"/>
        <end position="45"/>
    </location>
</feature>
<name>A0A5A7PLU9_STRAF</name>
<dbReference type="InterPro" id="IPR001810">
    <property type="entry name" value="F-box_dom"/>
</dbReference>
<sequence length="468" mass="51444">MDTALCDELLQDIFLRLPPPSLAAVPLVSKRWHRLLRSSTTSLSLQVRPPHTPAAITSFAAFLTQHPYLSSLTISGGAAADDPLFLAVASSCPNLRRIRCSSSPASNFSLYTLSASCIHLSSMAIALSRPLSFNWLPLFKSLKSLSLDFTNPLSETLSTQQPQDAAFDVGLNLNLNLESLSLCRISPGDYGLGFLWKNCKNLNKLKLKSCESVGDYPSFFEFLTSLNSLQELELRTCRSIVDFVLLTLAGAKITLYSLLIYDGASKESLLQFINQNNCSLKKLDLRLPLDLDNSHLSSLAESPSFSGLVSLRLQSCCLFTGDGLKSLGRTFSGSLTELALVNCDVVNREPGFLTDLGQSLRRLRKLDLSYNDMLIDNELVGMLVSCSFLIELRLRCCGLLTGGIVCSIIKCCKKLEFVDVTCCSRIKTEGVDLLVLNLPVLRRVEVEESKVSELARNLCSSKFIEIVT</sequence>
<dbReference type="EMBL" id="BKCP01004738">
    <property type="protein sequence ID" value="GER33327.1"/>
    <property type="molecule type" value="Genomic_DNA"/>
</dbReference>
<dbReference type="InterPro" id="IPR032675">
    <property type="entry name" value="LRR_dom_sf"/>
</dbReference>
<dbReference type="PANTHER" id="PTHR13318">
    <property type="entry name" value="PARTNER OF PAIRED, ISOFORM B-RELATED"/>
    <property type="match status" value="1"/>
</dbReference>
<evidence type="ECO:0000313" key="2">
    <source>
        <dbReference type="EMBL" id="GER33327.1"/>
    </source>
</evidence>
<gene>
    <name evidence="2" type="ORF">STAS_09442</name>
</gene>
<dbReference type="SUPFAM" id="SSF52047">
    <property type="entry name" value="RNI-like"/>
    <property type="match status" value="1"/>
</dbReference>
<dbReference type="Gene3D" id="3.80.10.10">
    <property type="entry name" value="Ribonuclease Inhibitor"/>
    <property type="match status" value="2"/>
</dbReference>